<dbReference type="Gene3D" id="3.40.50.720">
    <property type="entry name" value="NAD(P)-binding Rossmann-like Domain"/>
    <property type="match status" value="2"/>
</dbReference>
<dbReference type="SUPFAM" id="SSF51735">
    <property type="entry name" value="NAD(P)-binding Rossmann-fold domains"/>
    <property type="match status" value="1"/>
</dbReference>
<reference evidence="6" key="1">
    <citation type="journal article" date="2019" name="Int. J. Syst. Evol. Microbiol.">
        <title>The Global Catalogue of Microorganisms (GCM) 10K type strain sequencing project: providing services to taxonomists for standard genome sequencing and annotation.</title>
        <authorList>
            <consortium name="The Broad Institute Genomics Platform"/>
            <consortium name="The Broad Institute Genome Sequencing Center for Infectious Disease"/>
            <person name="Wu L."/>
            <person name="Ma J."/>
        </authorList>
    </citation>
    <scope>NUCLEOTIDE SEQUENCE [LARGE SCALE GENOMIC DNA]</scope>
    <source>
        <strain evidence="6">CGMCC 1.15905</strain>
    </source>
</reference>
<dbReference type="Proteomes" id="UP000623419">
    <property type="component" value="Unassembled WGS sequence"/>
</dbReference>
<dbReference type="SUPFAM" id="SSF52283">
    <property type="entry name" value="Formate/glycerate dehydrogenase catalytic domain-like"/>
    <property type="match status" value="1"/>
</dbReference>
<evidence type="ECO:0000313" key="5">
    <source>
        <dbReference type="EMBL" id="GGA83649.1"/>
    </source>
</evidence>
<evidence type="ECO:0000256" key="2">
    <source>
        <dbReference type="ARBA" id="ARBA00023027"/>
    </source>
</evidence>
<dbReference type="Pfam" id="PF02826">
    <property type="entry name" value="2-Hacid_dh_C"/>
    <property type="match status" value="1"/>
</dbReference>
<feature type="chain" id="PRO_5047401630" evidence="3">
    <location>
        <begin position="28"/>
        <end position="375"/>
    </location>
</feature>
<organism evidence="5 6">
    <name type="scientific">Arenimonas soli</name>
    <dbReference type="NCBI Taxonomy" id="2269504"/>
    <lineage>
        <taxon>Bacteria</taxon>
        <taxon>Pseudomonadati</taxon>
        <taxon>Pseudomonadota</taxon>
        <taxon>Gammaproteobacteria</taxon>
        <taxon>Lysobacterales</taxon>
        <taxon>Lysobacteraceae</taxon>
        <taxon>Arenimonas</taxon>
    </lineage>
</organism>
<keyword evidence="1" id="KW-0560">Oxidoreductase</keyword>
<keyword evidence="2" id="KW-0520">NAD</keyword>
<dbReference type="PANTHER" id="PTHR43333">
    <property type="entry name" value="2-HACID_DH_C DOMAIN-CONTAINING PROTEIN"/>
    <property type="match status" value="1"/>
</dbReference>
<evidence type="ECO:0000259" key="4">
    <source>
        <dbReference type="Pfam" id="PF02826"/>
    </source>
</evidence>
<accession>A0ABQ1HMU9</accession>
<proteinExistence type="predicted"/>
<keyword evidence="6" id="KW-1185">Reference proteome</keyword>
<gene>
    <name evidence="5" type="ORF">GCM10011521_22530</name>
</gene>
<dbReference type="CDD" id="cd05300">
    <property type="entry name" value="2-Hacid_dh_1"/>
    <property type="match status" value="1"/>
</dbReference>
<name>A0ABQ1HMU9_9GAMM</name>
<comment type="caution">
    <text evidence="5">The sequence shown here is derived from an EMBL/GenBank/DDBJ whole genome shotgun (WGS) entry which is preliminary data.</text>
</comment>
<sequence>MPALFSRPCRAVFAGIFALVLLAPAQASQPDPRVRELIAQLDLRQADTPSREHPRWQSPRRVVVFFADSAHLARLRELAPDARVEAASDDAAQRRRQLARADVVIGGCSAANFADAPALRWYQAMSVGVENCVAVPGLAGRGVVLTNMQRTSAPPIAEHAIAMALALARGLPTYGRAQQAGEWQRGAFGHARELGGRTLLVVGLGGIGTEVARRADGLGMRVIATRNSGRLGPDFVAKVGLPDELLALAAEADVVVNAAPLTPATTDLFDAEFFNAMKPGGYFINIARGRSVVQDDLVAALRSGHLGGAGLDVTDPEPLPAGHPLWAMPNVIITPHVAGNSDRDDERSWLLINENLRRYVAGEALLNVVDIERGY</sequence>
<dbReference type="EMBL" id="BMKC01000003">
    <property type="protein sequence ID" value="GGA83649.1"/>
    <property type="molecule type" value="Genomic_DNA"/>
</dbReference>
<evidence type="ECO:0000256" key="1">
    <source>
        <dbReference type="ARBA" id="ARBA00023002"/>
    </source>
</evidence>
<evidence type="ECO:0000313" key="6">
    <source>
        <dbReference type="Proteomes" id="UP000623419"/>
    </source>
</evidence>
<protein>
    <submittedName>
        <fullName evidence="5">2-hydroxyacid dehydrogenase</fullName>
    </submittedName>
</protein>
<feature type="domain" description="D-isomer specific 2-hydroxyacid dehydrogenase NAD-binding" evidence="4">
    <location>
        <begin position="161"/>
        <end position="338"/>
    </location>
</feature>
<keyword evidence="3" id="KW-0732">Signal</keyword>
<dbReference type="InterPro" id="IPR036291">
    <property type="entry name" value="NAD(P)-bd_dom_sf"/>
</dbReference>
<dbReference type="InterPro" id="IPR006140">
    <property type="entry name" value="D-isomer_DH_NAD-bd"/>
</dbReference>
<evidence type="ECO:0000256" key="3">
    <source>
        <dbReference type="SAM" id="SignalP"/>
    </source>
</evidence>
<feature type="signal peptide" evidence="3">
    <location>
        <begin position="1"/>
        <end position="27"/>
    </location>
</feature>
<dbReference type="PANTHER" id="PTHR43333:SF1">
    <property type="entry name" value="D-ISOMER SPECIFIC 2-HYDROXYACID DEHYDROGENASE NAD-BINDING DOMAIN-CONTAINING PROTEIN"/>
    <property type="match status" value="1"/>
</dbReference>